<dbReference type="InterPro" id="IPR007197">
    <property type="entry name" value="rSAM"/>
</dbReference>
<sequence length="468" mass="53031">MEPIVVSTYDLGHQPQLAAVIAGLYEQSNLNYKVIDLSVETDMNKLAPIESRAGSEIDTLICTVGMLTSAMLFRDVFRYLVNAEVHINRLFLYGLYASDLAREAEILGAGELIIRSAPTQTEIARDLDLEPIDARRYFPSRKRLGSLDRYKHVKVEGGKKVSGYVETTGGCRHRCKHCPLPIHFNGKISVNPLMDVLADVEVQVAAGATHVTVGDPDFFNAPIHAMKFARELHKRFSDTTFDCTIKIEHLIKHNRYLGELGQLGCTFITSAVESMSDEILDNLSKGHKRDEIYTAVSYVDNAGIDFHPSFVPFTPWTGKEDYEEILRFVYQMGMEGFVEPVQLAIKLLVPEASLLLSSKEFLPYKGSYSQETFSYLWSYREPAMAELELDVKARVQKGEDDNEPFDETFWDLWHITEVYLDREILLPRKLERKAMPVSSSETWFCCAEPTASQRISILDTPYVEGKRS</sequence>
<evidence type="ECO:0000313" key="8">
    <source>
        <dbReference type="Proteomes" id="UP000184295"/>
    </source>
</evidence>
<dbReference type="InterPro" id="IPR023404">
    <property type="entry name" value="rSAM_horseshoe"/>
</dbReference>
<dbReference type="Pfam" id="PF04055">
    <property type="entry name" value="Radical_SAM"/>
    <property type="match status" value="1"/>
</dbReference>
<dbReference type="GO" id="GO:0003824">
    <property type="term" value="F:catalytic activity"/>
    <property type="evidence" value="ECO:0007669"/>
    <property type="project" value="InterPro"/>
</dbReference>
<dbReference type="PANTHER" id="PTHR43409">
    <property type="entry name" value="ANAEROBIC MAGNESIUM-PROTOPORPHYRIN IX MONOMETHYL ESTER CYCLASE-RELATED"/>
    <property type="match status" value="1"/>
</dbReference>
<evidence type="ECO:0000259" key="6">
    <source>
        <dbReference type="PROSITE" id="PS51918"/>
    </source>
</evidence>
<dbReference type="PROSITE" id="PS51918">
    <property type="entry name" value="RADICAL_SAM"/>
    <property type="match status" value="1"/>
</dbReference>
<dbReference type="EMBL" id="FQUL01000004">
    <property type="protein sequence ID" value="SHE39129.1"/>
    <property type="molecule type" value="Genomic_DNA"/>
</dbReference>
<keyword evidence="3" id="KW-0479">Metal-binding</keyword>
<proteinExistence type="predicted"/>
<dbReference type="PANTHER" id="PTHR43409:SF7">
    <property type="entry name" value="BLL1977 PROTEIN"/>
    <property type="match status" value="1"/>
</dbReference>
<dbReference type="InterPro" id="IPR058240">
    <property type="entry name" value="rSAM_sf"/>
</dbReference>
<dbReference type="STRING" id="1121881.SAMN02745225_00485"/>
<dbReference type="InterPro" id="IPR051198">
    <property type="entry name" value="BchE-like"/>
</dbReference>
<keyword evidence="2" id="KW-0949">S-adenosyl-L-methionine</keyword>
<organism evidence="7 8">
    <name type="scientific">Ferrithrix thermotolerans DSM 19514</name>
    <dbReference type="NCBI Taxonomy" id="1121881"/>
    <lineage>
        <taxon>Bacteria</taxon>
        <taxon>Bacillati</taxon>
        <taxon>Actinomycetota</taxon>
        <taxon>Acidimicrobiia</taxon>
        <taxon>Acidimicrobiales</taxon>
        <taxon>Acidimicrobiaceae</taxon>
        <taxon>Ferrithrix</taxon>
    </lineage>
</organism>
<dbReference type="GO" id="GO:0005829">
    <property type="term" value="C:cytosol"/>
    <property type="evidence" value="ECO:0007669"/>
    <property type="project" value="TreeGrafter"/>
</dbReference>
<dbReference type="CDD" id="cd01335">
    <property type="entry name" value="Radical_SAM"/>
    <property type="match status" value="1"/>
</dbReference>
<dbReference type="RefSeq" id="WP_084660108.1">
    <property type="nucleotide sequence ID" value="NZ_FQUL01000004.1"/>
</dbReference>
<evidence type="ECO:0000256" key="3">
    <source>
        <dbReference type="ARBA" id="ARBA00022723"/>
    </source>
</evidence>
<feature type="domain" description="Radical SAM core" evidence="6">
    <location>
        <begin position="157"/>
        <end position="380"/>
    </location>
</feature>
<evidence type="ECO:0000256" key="2">
    <source>
        <dbReference type="ARBA" id="ARBA00022691"/>
    </source>
</evidence>
<keyword evidence="5" id="KW-0411">Iron-sulfur</keyword>
<dbReference type="OrthoDB" id="5298546at2"/>
<protein>
    <submittedName>
        <fullName evidence="7">Radical SAM superfamily protein</fullName>
    </submittedName>
</protein>
<dbReference type="Proteomes" id="UP000184295">
    <property type="component" value="Unassembled WGS sequence"/>
</dbReference>
<dbReference type="SMART" id="SM00729">
    <property type="entry name" value="Elp3"/>
    <property type="match status" value="1"/>
</dbReference>
<dbReference type="AlphaFoldDB" id="A0A1M4T3T3"/>
<evidence type="ECO:0000313" key="7">
    <source>
        <dbReference type="EMBL" id="SHE39129.1"/>
    </source>
</evidence>
<comment type="cofactor">
    <cofactor evidence="1">
        <name>[4Fe-4S] cluster</name>
        <dbReference type="ChEBI" id="CHEBI:49883"/>
    </cofactor>
</comment>
<reference evidence="8" key="1">
    <citation type="submission" date="2016-11" db="EMBL/GenBank/DDBJ databases">
        <authorList>
            <person name="Varghese N."/>
            <person name="Submissions S."/>
        </authorList>
    </citation>
    <scope>NUCLEOTIDE SEQUENCE [LARGE SCALE GENOMIC DNA]</scope>
    <source>
        <strain evidence="8">DSM 19514</strain>
    </source>
</reference>
<gene>
    <name evidence="7" type="ORF">SAMN02745225_00485</name>
</gene>
<dbReference type="Gene3D" id="3.80.30.20">
    <property type="entry name" value="tm_1862 like domain"/>
    <property type="match status" value="1"/>
</dbReference>
<accession>A0A1M4T3T3</accession>
<dbReference type="SFLD" id="SFLDS00029">
    <property type="entry name" value="Radical_SAM"/>
    <property type="match status" value="1"/>
</dbReference>
<evidence type="ECO:0000256" key="1">
    <source>
        <dbReference type="ARBA" id="ARBA00001966"/>
    </source>
</evidence>
<dbReference type="InterPro" id="IPR006638">
    <property type="entry name" value="Elp3/MiaA/NifB-like_rSAM"/>
</dbReference>
<dbReference type="GO" id="GO:0051536">
    <property type="term" value="F:iron-sulfur cluster binding"/>
    <property type="evidence" value="ECO:0007669"/>
    <property type="project" value="UniProtKB-KW"/>
</dbReference>
<name>A0A1M4T3T3_9ACTN</name>
<evidence type="ECO:0000256" key="5">
    <source>
        <dbReference type="ARBA" id="ARBA00023014"/>
    </source>
</evidence>
<keyword evidence="8" id="KW-1185">Reference proteome</keyword>
<dbReference type="GO" id="GO:0046872">
    <property type="term" value="F:metal ion binding"/>
    <property type="evidence" value="ECO:0007669"/>
    <property type="project" value="UniProtKB-KW"/>
</dbReference>
<evidence type="ECO:0000256" key="4">
    <source>
        <dbReference type="ARBA" id="ARBA00023004"/>
    </source>
</evidence>
<dbReference type="SUPFAM" id="SSF102114">
    <property type="entry name" value="Radical SAM enzymes"/>
    <property type="match status" value="1"/>
</dbReference>
<dbReference type="SFLD" id="SFLDG01082">
    <property type="entry name" value="B12-binding_domain_containing"/>
    <property type="match status" value="1"/>
</dbReference>
<keyword evidence="4" id="KW-0408">Iron</keyword>